<dbReference type="GeneID" id="184396"/>
<keyword evidence="2" id="KW-1185">Reference proteome</keyword>
<dbReference type="AGR" id="WB:WBGene00017414"/>
<dbReference type="RefSeq" id="NP_001317804.1">
    <property type="nucleotide sequence ID" value="NM_001330865.1"/>
</dbReference>
<name>A0A168H4D4_CAEEL</name>
<dbReference type="EMBL" id="BX284605">
    <property type="protein sequence ID" value="SAP35564.1"/>
    <property type="molecule type" value="Genomic_DNA"/>
</dbReference>
<proteinExistence type="predicted"/>
<dbReference type="SMR" id="A0A168H4D4"/>
<accession>A0A168H4D4</accession>
<dbReference type="KEGG" id="cel:CELE_F13A2.5"/>
<dbReference type="WormBase" id="F13A2.5b">
    <property type="protein sequence ID" value="CE51638"/>
    <property type="gene ID" value="WBGene00017414"/>
</dbReference>
<gene>
    <name evidence="1" type="ORF">CELE_F13A2.5</name>
    <name evidence="1 3" type="ORF">F13A2.5</name>
</gene>
<evidence type="ECO:0000313" key="1">
    <source>
        <dbReference type="EMBL" id="SAP35564.1"/>
    </source>
</evidence>
<dbReference type="CTD" id="184396"/>
<dbReference type="Bgee" id="WBGene00017414">
    <property type="expression patterns" value="Expressed in anatomical system and 2 other cell types or tissues"/>
</dbReference>
<evidence type="ECO:0000313" key="2">
    <source>
        <dbReference type="Proteomes" id="UP000001940"/>
    </source>
</evidence>
<dbReference type="Proteomes" id="UP000001940">
    <property type="component" value="Chromosome V"/>
</dbReference>
<sequence length="146" mass="16860">MASNSEFTFDMRKKTSPISVCHYEDVMMTLESEMEGLDGYIASLSPEEQIWVKEDALQNEQLVKEAVPWMRKEEAQATTKYRQMLIAQKKKAINKLHGHGAVVRFNPARNAKAPVNYNEGDTEDDIQFLKEIRKKSKKPKKTLQKK</sequence>
<evidence type="ECO:0000313" key="3">
    <source>
        <dbReference type="WormBase" id="F13A2.5b"/>
    </source>
</evidence>
<reference evidence="1 2" key="1">
    <citation type="journal article" date="1998" name="Science">
        <title>Genome sequence of the nematode C. elegans: a platform for investigating biology.</title>
        <authorList>
            <consortium name="The C. elegans sequencing consortium"/>
            <person name="Sulson J.E."/>
            <person name="Waterston R."/>
        </authorList>
    </citation>
    <scope>NUCLEOTIDE SEQUENCE [LARGE SCALE GENOMIC DNA]</scope>
    <source>
        <strain evidence="1 2">Bristol N2</strain>
    </source>
</reference>
<protein>
    <submittedName>
        <fullName evidence="1">M-phase phosphoprotein 6</fullName>
    </submittedName>
</protein>
<dbReference type="AlphaFoldDB" id="A0A168H4D4"/>
<dbReference type="OrthoDB" id="5876982at2759"/>
<organism evidence="1 2">
    <name type="scientific">Caenorhabditis elegans</name>
    <dbReference type="NCBI Taxonomy" id="6239"/>
    <lineage>
        <taxon>Eukaryota</taxon>
        <taxon>Metazoa</taxon>
        <taxon>Ecdysozoa</taxon>
        <taxon>Nematoda</taxon>
        <taxon>Chromadorea</taxon>
        <taxon>Rhabditida</taxon>
        <taxon>Rhabditina</taxon>
        <taxon>Rhabditomorpha</taxon>
        <taxon>Rhabditoidea</taxon>
        <taxon>Rhabditidae</taxon>
        <taxon>Peloderinae</taxon>
        <taxon>Caenorhabditis</taxon>
    </lineage>
</organism>